<evidence type="ECO:0000313" key="3">
    <source>
        <dbReference type="Proteomes" id="UP000824540"/>
    </source>
</evidence>
<reference evidence="2" key="1">
    <citation type="thesis" date="2021" institute="BYU ScholarsArchive" country="Provo, UT, USA">
        <title>Applications of and Algorithms for Genome Assembly and Genomic Analyses with an Emphasis on Marine Teleosts.</title>
        <authorList>
            <person name="Pickett B.D."/>
        </authorList>
    </citation>
    <scope>NUCLEOTIDE SEQUENCE</scope>
    <source>
        <strain evidence="2">HI-2016</strain>
    </source>
</reference>
<proteinExistence type="predicted"/>
<dbReference type="AlphaFoldDB" id="A0A8T2PXB6"/>
<protein>
    <submittedName>
        <fullName evidence="2">Uncharacterized protein</fullName>
    </submittedName>
</protein>
<gene>
    <name evidence="2" type="ORF">JZ751_000788</name>
</gene>
<dbReference type="Proteomes" id="UP000824540">
    <property type="component" value="Unassembled WGS sequence"/>
</dbReference>
<dbReference type="EMBL" id="JAFBMS010000001">
    <property type="protein sequence ID" value="KAG9355944.1"/>
    <property type="molecule type" value="Genomic_DNA"/>
</dbReference>
<accession>A0A8T2PXB6</accession>
<name>A0A8T2PXB6_9TELE</name>
<comment type="caution">
    <text evidence="2">The sequence shown here is derived from an EMBL/GenBank/DDBJ whole genome shotgun (WGS) entry which is preliminary data.</text>
</comment>
<feature type="compositionally biased region" description="Low complexity" evidence="1">
    <location>
        <begin position="64"/>
        <end position="77"/>
    </location>
</feature>
<feature type="region of interest" description="Disordered" evidence="1">
    <location>
        <begin position="64"/>
        <end position="84"/>
    </location>
</feature>
<evidence type="ECO:0000313" key="2">
    <source>
        <dbReference type="EMBL" id="KAG9355944.1"/>
    </source>
</evidence>
<keyword evidence="3" id="KW-1185">Reference proteome</keyword>
<evidence type="ECO:0000256" key="1">
    <source>
        <dbReference type="SAM" id="MobiDB-lite"/>
    </source>
</evidence>
<sequence length="84" mass="9364">MAEQEKQITAVFCPLHPKRSLGTQEALWFCPAPPHSLTSSGRIRSHLMDLIGNWLSPRPCSSFSFSTTSRSTSHVSFPDPKHVN</sequence>
<organism evidence="2 3">
    <name type="scientific">Albula glossodonta</name>
    <name type="common">roundjaw bonefish</name>
    <dbReference type="NCBI Taxonomy" id="121402"/>
    <lineage>
        <taxon>Eukaryota</taxon>
        <taxon>Metazoa</taxon>
        <taxon>Chordata</taxon>
        <taxon>Craniata</taxon>
        <taxon>Vertebrata</taxon>
        <taxon>Euteleostomi</taxon>
        <taxon>Actinopterygii</taxon>
        <taxon>Neopterygii</taxon>
        <taxon>Teleostei</taxon>
        <taxon>Albuliformes</taxon>
        <taxon>Albulidae</taxon>
        <taxon>Albula</taxon>
    </lineage>
</organism>